<protein>
    <submittedName>
        <fullName evidence="1">Uncharacterized protein</fullName>
    </submittedName>
</protein>
<evidence type="ECO:0000313" key="1">
    <source>
        <dbReference type="EMBL" id="MBH8575898.1"/>
    </source>
</evidence>
<sequence length="183" mass="20119">MRMWAATVVLTSSWLLAGVMASISKPINATLAFNGNAMASSQSISQLSNTKAITVSKAEFGVLRVGLNGTSNFTPTTRILLSQGGKYGWRIQLKDYKGEVTWREVLRLPKRPETWATDDGENFSVSKDGIEAVTNRTESTSNGMIENFWTITPGDPGGNYTTQVYIDGRLIAAFEFEVISLRR</sequence>
<organism evidence="1 2">
    <name type="scientific">Dendronalium phyllosphericum CENA369</name>
    <dbReference type="NCBI Taxonomy" id="1725256"/>
    <lineage>
        <taxon>Bacteria</taxon>
        <taxon>Bacillati</taxon>
        <taxon>Cyanobacteriota</taxon>
        <taxon>Cyanophyceae</taxon>
        <taxon>Nostocales</taxon>
        <taxon>Nostocaceae</taxon>
        <taxon>Dendronalium</taxon>
        <taxon>Dendronalium phyllosphericum</taxon>
    </lineage>
</organism>
<dbReference type="RefSeq" id="WP_214434650.1">
    <property type="nucleotide sequence ID" value="NZ_CAWPUQ010000139.1"/>
</dbReference>
<gene>
    <name evidence="1" type="ORF">I8752_23435</name>
</gene>
<evidence type="ECO:0000313" key="2">
    <source>
        <dbReference type="Proteomes" id="UP000662314"/>
    </source>
</evidence>
<comment type="caution">
    <text evidence="1">The sequence shown here is derived from an EMBL/GenBank/DDBJ whole genome shotgun (WGS) entry which is preliminary data.</text>
</comment>
<name>A0A8J7I7Z8_9NOST</name>
<reference evidence="1 2" key="1">
    <citation type="journal article" date="2021" name="Int. J. Syst. Evol. Microbiol.">
        <title>Amazonocrinis nigriterrae gen. nov., sp. nov., Atlanticothrix silvestris gen. nov., sp. nov. and Dendronalium phyllosphericum gen. nov., sp. nov., nostocacean cyanobacteria from Brazilian environments.</title>
        <authorList>
            <person name="Alvarenga D.O."/>
            <person name="Andreote A.P.D."/>
            <person name="Branco L.H.Z."/>
            <person name="Delbaje E."/>
            <person name="Cruz R.B."/>
            <person name="Varani A.M."/>
            <person name="Fiore M.F."/>
        </authorList>
    </citation>
    <scope>NUCLEOTIDE SEQUENCE [LARGE SCALE GENOMIC DNA]</scope>
    <source>
        <strain evidence="1 2">CENA369</strain>
    </source>
</reference>
<accession>A0A8J7I7Z8</accession>
<dbReference type="EMBL" id="JAECZA010000214">
    <property type="protein sequence ID" value="MBH8575898.1"/>
    <property type="molecule type" value="Genomic_DNA"/>
</dbReference>
<dbReference type="AlphaFoldDB" id="A0A8J7I7Z8"/>
<proteinExistence type="predicted"/>
<keyword evidence="2" id="KW-1185">Reference proteome</keyword>
<dbReference type="Proteomes" id="UP000662314">
    <property type="component" value="Unassembled WGS sequence"/>
</dbReference>